<protein>
    <recommendedName>
        <fullName evidence="4">Transmembrane protein</fullName>
    </recommendedName>
</protein>
<dbReference type="Proteomes" id="UP000008983">
    <property type="component" value="Unassembled WGS sequence"/>
</dbReference>
<dbReference type="GeneID" id="14904703"/>
<gene>
    <name evidence="2" type="ORF">IMG5_171760</name>
</gene>
<evidence type="ECO:0008006" key="4">
    <source>
        <dbReference type="Google" id="ProtNLM"/>
    </source>
</evidence>
<sequence>MYLILVQFPLVNFLFFPVLYQQFISLNFLKQTLNILQTNLFLVLDLMHQFIYLQVKKCPQDNSLIILFFFLLKFLQLHMFGTPFYHFTCINLYILASFHVNDFKNEAQIIMPLFLNTYNLVNLFLLLIIILNRSLSKSSSLIKFHMNFLFLPHFLNKALFVFLYYIYILIHKLKIYPNFSESILLHNLILLKDH</sequence>
<feature type="transmembrane region" description="Helical" evidence="1">
    <location>
        <begin position="151"/>
        <end position="170"/>
    </location>
</feature>
<dbReference type="AlphaFoldDB" id="G0R1N7"/>
<accession>G0R1N7</accession>
<dbReference type="EMBL" id="GL984225">
    <property type="protein sequence ID" value="EGR28614.1"/>
    <property type="molecule type" value="Genomic_DNA"/>
</dbReference>
<evidence type="ECO:0000313" key="2">
    <source>
        <dbReference type="EMBL" id="EGR28614.1"/>
    </source>
</evidence>
<organism evidence="2 3">
    <name type="scientific">Ichthyophthirius multifiliis</name>
    <name type="common">White spot disease agent</name>
    <name type="synonym">Ich</name>
    <dbReference type="NCBI Taxonomy" id="5932"/>
    <lineage>
        <taxon>Eukaryota</taxon>
        <taxon>Sar</taxon>
        <taxon>Alveolata</taxon>
        <taxon>Ciliophora</taxon>
        <taxon>Intramacronucleata</taxon>
        <taxon>Oligohymenophorea</taxon>
        <taxon>Hymenostomatida</taxon>
        <taxon>Ophryoglenina</taxon>
        <taxon>Ichthyophthirius</taxon>
    </lineage>
</organism>
<evidence type="ECO:0000313" key="3">
    <source>
        <dbReference type="Proteomes" id="UP000008983"/>
    </source>
</evidence>
<name>G0R1N7_ICHMU</name>
<dbReference type="InParanoid" id="G0R1N7"/>
<feature type="transmembrane region" description="Helical" evidence="1">
    <location>
        <begin position="84"/>
        <end position="101"/>
    </location>
</feature>
<feature type="transmembrane region" description="Helical" evidence="1">
    <location>
        <begin position="12"/>
        <end position="29"/>
    </location>
</feature>
<evidence type="ECO:0000256" key="1">
    <source>
        <dbReference type="SAM" id="Phobius"/>
    </source>
</evidence>
<keyword evidence="1" id="KW-0812">Transmembrane</keyword>
<dbReference type="RefSeq" id="XP_004029850.1">
    <property type="nucleotide sequence ID" value="XM_004029802.1"/>
</dbReference>
<keyword evidence="1" id="KW-0472">Membrane</keyword>
<keyword evidence="3" id="KW-1185">Reference proteome</keyword>
<proteinExistence type="predicted"/>
<keyword evidence="1" id="KW-1133">Transmembrane helix</keyword>
<feature type="transmembrane region" description="Helical" evidence="1">
    <location>
        <begin position="113"/>
        <end position="131"/>
    </location>
</feature>
<reference evidence="2 3" key="1">
    <citation type="submission" date="2011-07" db="EMBL/GenBank/DDBJ databases">
        <authorList>
            <person name="Coyne R."/>
            <person name="Brami D."/>
            <person name="Johnson J."/>
            <person name="Hostetler J."/>
            <person name="Hannick L."/>
            <person name="Clark T."/>
            <person name="Cassidy-Hanley D."/>
            <person name="Inman J."/>
        </authorList>
    </citation>
    <scope>NUCLEOTIDE SEQUENCE [LARGE SCALE GENOMIC DNA]</scope>
    <source>
        <strain evidence="2 3">G5</strain>
    </source>
</reference>